<keyword evidence="2 7" id="KW-0812">Transmembrane</keyword>
<dbReference type="EMBL" id="DVOT01000155">
    <property type="protein sequence ID" value="HIV28062.1"/>
    <property type="molecule type" value="Genomic_DNA"/>
</dbReference>
<dbReference type="PROSITE" id="PS50893">
    <property type="entry name" value="ABC_TRANSPORTER_2"/>
    <property type="match status" value="1"/>
</dbReference>
<dbReference type="Gene3D" id="3.40.50.300">
    <property type="entry name" value="P-loop containing nucleotide triphosphate hydrolases"/>
    <property type="match status" value="1"/>
</dbReference>
<dbReference type="AlphaFoldDB" id="A0A9D1TDP5"/>
<accession>A0A9D1TDP5</accession>
<dbReference type="Proteomes" id="UP000886884">
    <property type="component" value="Unassembled WGS sequence"/>
</dbReference>
<dbReference type="InterPro" id="IPR011527">
    <property type="entry name" value="ABC1_TM_dom"/>
</dbReference>
<reference evidence="10" key="2">
    <citation type="journal article" date="2021" name="PeerJ">
        <title>Extensive microbial diversity within the chicken gut microbiome revealed by metagenomics and culture.</title>
        <authorList>
            <person name="Gilroy R."/>
            <person name="Ravi A."/>
            <person name="Getino M."/>
            <person name="Pursley I."/>
            <person name="Horton D.L."/>
            <person name="Alikhan N.F."/>
            <person name="Baker D."/>
            <person name="Gharbi K."/>
            <person name="Hall N."/>
            <person name="Watson M."/>
            <person name="Adriaenssens E.M."/>
            <person name="Foster-Nyarko E."/>
            <person name="Jarju S."/>
            <person name="Secka A."/>
            <person name="Antonio M."/>
            <person name="Oren A."/>
            <person name="Chaudhuri R.R."/>
            <person name="La Ragione R."/>
            <person name="Hildebrand F."/>
            <person name="Pallen M.J."/>
        </authorList>
    </citation>
    <scope>NUCLEOTIDE SEQUENCE</scope>
    <source>
        <strain evidence="10">CHK183-6373</strain>
    </source>
</reference>
<dbReference type="SMART" id="SM00382">
    <property type="entry name" value="AAA"/>
    <property type="match status" value="1"/>
</dbReference>
<name>A0A9D1TDP5_9FIRM</name>
<dbReference type="GO" id="GO:0005524">
    <property type="term" value="F:ATP binding"/>
    <property type="evidence" value="ECO:0007669"/>
    <property type="project" value="UniProtKB-KW"/>
</dbReference>
<keyword evidence="5 7" id="KW-1133">Transmembrane helix</keyword>
<evidence type="ECO:0000256" key="1">
    <source>
        <dbReference type="ARBA" id="ARBA00004651"/>
    </source>
</evidence>
<feature type="transmembrane region" description="Helical" evidence="7">
    <location>
        <begin position="66"/>
        <end position="86"/>
    </location>
</feature>
<feature type="transmembrane region" description="Helical" evidence="7">
    <location>
        <begin position="213"/>
        <end position="237"/>
    </location>
</feature>
<dbReference type="GO" id="GO:0140359">
    <property type="term" value="F:ABC-type transporter activity"/>
    <property type="evidence" value="ECO:0007669"/>
    <property type="project" value="InterPro"/>
</dbReference>
<proteinExistence type="predicted"/>
<keyword evidence="4 10" id="KW-0067">ATP-binding</keyword>
<comment type="caution">
    <text evidence="10">The sequence shown here is derived from an EMBL/GenBank/DDBJ whole genome shotgun (WGS) entry which is preliminary data.</text>
</comment>
<dbReference type="InterPro" id="IPR003439">
    <property type="entry name" value="ABC_transporter-like_ATP-bd"/>
</dbReference>
<evidence type="ECO:0000256" key="3">
    <source>
        <dbReference type="ARBA" id="ARBA00022741"/>
    </source>
</evidence>
<evidence type="ECO:0000256" key="7">
    <source>
        <dbReference type="SAM" id="Phobius"/>
    </source>
</evidence>
<dbReference type="GO" id="GO:0034040">
    <property type="term" value="F:ATPase-coupled lipid transmembrane transporter activity"/>
    <property type="evidence" value="ECO:0007669"/>
    <property type="project" value="TreeGrafter"/>
</dbReference>
<organism evidence="10 11">
    <name type="scientific">Candidatus Ornithocaccomicrobium faecavium</name>
    <dbReference type="NCBI Taxonomy" id="2840890"/>
    <lineage>
        <taxon>Bacteria</taxon>
        <taxon>Bacillati</taxon>
        <taxon>Bacillota</taxon>
        <taxon>Clostridia</taxon>
        <taxon>Candidatus Ornithocaccomicrobium</taxon>
    </lineage>
</organism>
<evidence type="ECO:0000256" key="5">
    <source>
        <dbReference type="ARBA" id="ARBA00022989"/>
    </source>
</evidence>
<dbReference type="GO" id="GO:0016887">
    <property type="term" value="F:ATP hydrolysis activity"/>
    <property type="evidence" value="ECO:0007669"/>
    <property type="project" value="InterPro"/>
</dbReference>
<protein>
    <submittedName>
        <fullName evidence="10">ABC transporter ATP-binding protein</fullName>
    </submittedName>
</protein>
<feature type="non-terminal residue" evidence="10">
    <location>
        <position position="1"/>
    </location>
</feature>
<dbReference type="InterPro" id="IPR036640">
    <property type="entry name" value="ABC1_TM_sf"/>
</dbReference>
<dbReference type="PROSITE" id="PS50929">
    <property type="entry name" value="ABC_TM1F"/>
    <property type="match status" value="1"/>
</dbReference>
<dbReference type="PANTHER" id="PTHR24221:SF654">
    <property type="entry name" value="ATP-BINDING CASSETTE SUB-FAMILY B MEMBER 6"/>
    <property type="match status" value="1"/>
</dbReference>
<dbReference type="Gene3D" id="1.20.1560.10">
    <property type="entry name" value="ABC transporter type 1, transmembrane domain"/>
    <property type="match status" value="1"/>
</dbReference>
<feature type="domain" description="ABC transporter" evidence="8">
    <location>
        <begin position="272"/>
        <end position="509"/>
    </location>
</feature>
<dbReference type="CDD" id="cd03228">
    <property type="entry name" value="ABCC_MRP_Like"/>
    <property type="match status" value="1"/>
</dbReference>
<dbReference type="InterPro" id="IPR003593">
    <property type="entry name" value="AAA+_ATPase"/>
</dbReference>
<reference evidence="10" key="1">
    <citation type="submission" date="2020-10" db="EMBL/GenBank/DDBJ databases">
        <authorList>
            <person name="Gilroy R."/>
        </authorList>
    </citation>
    <scope>NUCLEOTIDE SEQUENCE</scope>
    <source>
        <strain evidence="10">CHK183-6373</strain>
    </source>
</reference>
<comment type="subcellular location">
    <subcellularLocation>
        <location evidence="1">Cell membrane</location>
        <topology evidence="1">Multi-pass membrane protein</topology>
    </subcellularLocation>
</comment>
<evidence type="ECO:0000256" key="4">
    <source>
        <dbReference type="ARBA" id="ARBA00022840"/>
    </source>
</evidence>
<keyword evidence="6 7" id="KW-0472">Membrane</keyword>
<evidence type="ECO:0000259" key="8">
    <source>
        <dbReference type="PROSITE" id="PS50893"/>
    </source>
</evidence>
<gene>
    <name evidence="10" type="ORF">IAA64_08835</name>
</gene>
<dbReference type="GO" id="GO:0005886">
    <property type="term" value="C:plasma membrane"/>
    <property type="evidence" value="ECO:0007669"/>
    <property type="project" value="UniProtKB-SubCell"/>
</dbReference>
<sequence length="521" mass="57285">VYGARDIAGRGKYMHYNFVRQDLAHEVYYKSLECDFPVVERAEGQAWFARAQMTLLNGDWSCTSRMVVALMTIATSTLSFLLYSGILATLNPLIVVLLLGLSALNSLALRYARRYSLARREEAAVLENRLGYVEEEARDVRAGKDIRLYGMAGWFTALRERLMDDYSQVRRDIAARDFRAALVDALLLLLRDGAAYAYLIYQATQGRIGAGDFVLYAGAIAGFGGFISGIVGQFGLLQDASERMNDVRSFLEQSNAPDPADPLPPPQGMPSIEFRDVCFSYDGEHNVLDHLSFSLVPGERLALVGVNGAGKTTIVKLLCGLYAPDSGTILLGGVDAARLRRADRFALFSPVFQDVALFPFALAENVSLRPMWETDLARAANCLTRAGLGACTGDGGLARPVSREISDDGWNFSGGEQQKLLLARALYKDAPIMVLDEPTSALDPIAESQTYEQFDLLARGKTALYISHRLASTRFCDRVLLISGGRVQEEGTHESLLRAGGEYAHMFQVQSQYYQKGAEEA</sequence>
<keyword evidence="3" id="KW-0547">Nucleotide-binding</keyword>
<evidence type="ECO:0000259" key="9">
    <source>
        <dbReference type="PROSITE" id="PS50929"/>
    </source>
</evidence>
<dbReference type="Pfam" id="PF00005">
    <property type="entry name" value="ABC_tran"/>
    <property type="match status" value="1"/>
</dbReference>
<dbReference type="InterPro" id="IPR017871">
    <property type="entry name" value="ABC_transporter-like_CS"/>
</dbReference>
<evidence type="ECO:0000256" key="2">
    <source>
        <dbReference type="ARBA" id="ARBA00022692"/>
    </source>
</evidence>
<dbReference type="SUPFAM" id="SSF90123">
    <property type="entry name" value="ABC transporter transmembrane region"/>
    <property type="match status" value="1"/>
</dbReference>
<dbReference type="PANTHER" id="PTHR24221">
    <property type="entry name" value="ATP-BINDING CASSETTE SUB-FAMILY B"/>
    <property type="match status" value="1"/>
</dbReference>
<dbReference type="InterPro" id="IPR027417">
    <property type="entry name" value="P-loop_NTPase"/>
</dbReference>
<dbReference type="InterPro" id="IPR039421">
    <property type="entry name" value="Type_1_exporter"/>
</dbReference>
<evidence type="ECO:0000256" key="6">
    <source>
        <dbReference type="ARBA" id="ARBA00023136"/>
    </source>
</evidence>
<feature type="domain" description="ABC transmembrane type-1" evidence="9">
    <location>
        <begin position="70"/>
        <end position="239"/>
    </location>
</feature>
<evidence type="ECO:0000313" key="11">
    <source>
        <dbReference type="Proteomes" id="UP000886884"/>
    </source>
</evidence>
<evidence type="ECO:0000313" key="10">
    <source>
        <dbReference type="EMBL" id="HIV28062.1"/>
    </source>
</evidence>
<feature type="transmembrane region" description="Helical" evidence="7">
    <location>
        <begin position="92"/>
        <end position="112"/>
    </location>
</feature>
<dbReference type="SUPFAM" id="SSF52540">
    <property type="entry name" value="P-loop containing nucleoside triphosphate hydrolases"/>
    <property type="match status" value="1"/>
</dbReference>
<dbReference type="PROSITE" id="PS00211">
    <property type="entry name" value="ABC_TRANSPORTER_1"/>
    <property type="match status" value="1"/>
</dbReference>